<gene>
    <name evidence="2" type="ORF">P4R38_03205</name>
</gene>
<reference evidence="2 3" key="1">
    <citation type="submission" date="2023-03" db="EMBL/GenBank/DDBJ databases">
        <title>YIM 133296 draft genome.</title>
        <authorList>
            <person name="Xiong L."/>
        </authorList>
    </citation>
    <scope>NUCLEOTIDE SEQUENCE [LARGE SCALE GENOMIC DNA]</scope>
    <source>
        <strain evidence="2 3">YIM 133296</strain>
    </source>
</reference>
<proteinExistence type="predicted"/>
<dbReference type="Proteomes" id="UP001528912">
    <property type="component" value="Unassembled WGS sequence"/>
</dbReference>
<feature type="region of interest" description="Disordered" evidence="1">
    <location>
        <begin position="1"/>
        <end position="24"/>
    </location>
</feature>
<protein>
    <recommendedName>
        <fullName evidence="4">Excreted virulence factor EspC, type VII ESX diderm</fullName>
    </recommendedName>
</protein>
<name>A0ABT6C341_9MICO</name>
<sequence>MRYDVRTAQLRGESRSLGTSGASLSTTPTDLAAALRALGAASGSPDIASLADDLARGWGRATAGMLGEVHALTRGLAGSATAYDDAERGLQAESGGS</sequence>
<keyword evidence="3" id="KW-1185">Reference proteome</keyword>
<evidence type="ECO:0000313" key="2">
    <source>
        <dbReference type="EMBL" id="MDF8263255.1"/>
    </source>
</evidence>
<organism evidence="2 3">
    <name type="scientific">Luteipulveratus flavus</name>
    <dbReference type="NCBI Taxonomy" id="3031728"/>
    <lineage>
        <taxon>Bacteria</taxon>
        <taxon>Bacillati</taxon>
        <taxon>Actinomycetota</taxon>
        <taxon>Actinomycetes</taxon>
        <taxon>Micrococcales</taxon>
        <taxon>Dermacoccaceae</taxon>
        <taxon>Luteipulveratus</taxon>
    </lineage>
</organism>
<evidence type="ECO:0008006" key="4">
    <source>
        <dbReference type="Google" id="ProtNLM"/>
    </source>
</evidence>
<dbReference type="RefSeq" id="WP_277191020.1">
    <property type="nucleotide sequence ID" value="NZ_JAROAV010000010.1"/>
</dbReference>
<comment type="caution">
    <text evidence="2">The sequence shown here is derived from an EMBL/GenBank/DDBJ whole genome shotgun (WGS) entry which is preliminary data.</text>
</comment>
<evidence type="ECO:0000313" key="3">
    <source>
        <dbReference type="Proteomes" id="UP001528912"/>
    </source>
</evidence>
<evidence type="ECO:0000256" key="1">
    <source>
        <dbReference type="SAM" id="MobiDB-lite"/>
    </source>
</evidence>
<accession>A0ABT6C341</accession>
<dbReference type="EMBL" id="JAROAV010000010">
    <property type="protein sequence ID" value="MDF8263255.1"/>
    <property type="molecule type" value="Genomic_DNA"/>
</dbReference>